<organism evidence="1 2">
    <name type="scientific">Sulfurovum xiamenensis</name>
    <dbReference type="NCBI Taxonomy" id="3019066"/>
    <lineage>
        <taxon>Bacteria</taxon>
        <taxon>Pseudomonadati</taxon>
        <taxon>Campylobacterota</taxon>
        <taxon>Epsilonproteobacteria</taxon>
        <taxon>Campylobacterales</taxon>
        <taxon>Sulfurovaceae</taxon>
        <taxon>Sulfurovum</taxon>
    </lineage>
</organism>
<feature type="non-terminal residue" evidence="1">
    <location>
        <position position="1"/>
    </location>
</feature>
<sequence>SNPSSATNYIKTQGENMSINNISKHSRLKVLIRLLNDNEQFNIACSKSGLSINIAKKLLDKNDLMK</sequence>
<keyword evidence="2" id="KW-1185">Reference proteome</keyword>
<evidence type="ECO:0000313" key="1">
    <source>
        <dbReference type="EMBL" id="MDM5264556.1"/>
    </source>
</evidence>
<evidence type="ECO:0000313" key="2">
    <source>
        <dbReference type="Proteomes" id="UP001169066"/>
    </source>
</evidence>
<gene>
    <name evidence="1" type="ORF">PF327_10160</name>
</gene>
<protein>
    <submittedName>
        <fullName evidence="1">Uncharacterized protein</fullName>
    </submittedName>
</protein>
<name>A0ABT7QTZ3_9BACT</name>
<dbReference type="Proteomes" id="UP001169066">
    <property type="component" value="Unassembled WGS sequence"/>
</dbReference>
<dbReference type="RefSeq" id="WP_289402461.1">
    <property type="nucleotide sequence ID" value="NZ_JAQIBC010000010.1"/>
</dbReference>
<proteinExistence type="predicted"/>
<comment type="caution">
    <text evidence="1">The sequence shown here is derived from an EMBL/GenBank/DDBJ whole genome shotgun (WGS) entry which is preliminary data.</text>
</comment>
<reference evidence="1" key="1">
    <citation type="submission" date="2023-01" db="EMBL/GenBank/DDBJ databases">
        <title>Sulfurovum sp. XTW-4 genome assembly.</title>
        <authorList>
            <person name="Wang J."/>
        </authorList>
    </citation>
    <scope>NUCLEOTIDE SEQUENCE</scope>
    <source>
        <strain evidence="1">XTW-4</strain>
    </source>
</reference>
<dbReference type="EMBL" id="JAQIBC010000010">
    <property type="protein sequence ID" value="MDM5264556.1"/>
    <property type="molecule type" value="Genomic_DNA"/>
</dbReference>
<accession>A0ABT7QTZ3</accession>